<keyword evidence="2" id="KW-1185">Reference proteome</keyword>
<dbReference type="PANTHER" id="PTHR35517:SF1">
    <property type="entry name" value="PROTEIN ARGININE N-METHYLTRANSFERASE SFM1"/>
    <property type="match status" value="1"/>
</dbReference>
<gene>
    <name evidence="1" type="ORF">F8M41_001876</name>
</gene>
<evidence type="ECO:0000313" key="1">
    <source>
        <dbReference type="EMBL" id="KAF0452767.1"/>
    </source>
</evidence>
<evidence type="ECO:0000313" key="2">
    <source>
        <dbReference type="Proteomes" id="UP000439903"/>
    </source>
</evidence>
<sequence length="216" mass="24872">MSFKYIIEHMEDNLHEWCILEYCHISTFIPTSNIYFTNLSKTAESTLLDIKKLQGVNFFTNHIIDLSFEKDKICLLDPSSENILKPEDGNEFEYFLFGGILGDDPPRDRTCELRKHGFKTRSLGNMQMTTDTAINVTKKIVEDKVPVDQIPYIDFPEIKISAQESVIMPFRYIAVPHPNQSTLQTTTDELKLNLVPLLPEGMIELLKKDGDMAFEF</sequence>
<comment type="caution">
    <text evidence="1">The sequence shown here is derived from an EMBL/GenBank/DDBJ whole genome shotgun (WGS) entry which is preliminary data.</text>
</comment>
<dbReference type="Pfam" id="PF04252">
    <property type="entry name" value="SFM1-like"/>
    <property type="match status" value="1"/>
</dbReference>
<reference evidence="1 2" key="1">
    <citation type="journal article" date="2019" name="Environ. Microbiol.">
        <title>At the nexus of three kingdoms: the genome of the mycorrhizal fungus Gigaspora margarita provides insights into plant, endobacterial and fungal interactions.</title>
        <authorList>
            <person name="Venice F."/>
            <person name="Ghignone S."/>
            <person name="Salvioli di Fossalunga A."/>
            <person name="Amselem J."/>
            <person name="Novero M."/>
            <person name="Xianan X."/>
            <person name="Sedzielewska Toro K."/>
            <person name="Morin E."/>
            <person name="Lipzen A."/>
            <person name="Grigoriev I.V."/>
            <person name="Henrissat B."/>
            <person name="Martin F.M."/>
            <person name="Bonfante P."/>
        </authorList>
    </citation>
    <scope>NUCLEOTIDE SEQUENCE [LARGE SCALE GENOMIC DNA]</scope>
    <source>
        <strain evidence="1 2">BEG34</strain>
    </source>
</reference>
<organism evidence="1 2">
    <name type="scientific">Gigaspora margarita</name>
    <dbReference type="NCBI Taxonomy" id="4874"/>
    <lineage>
        <taxon>Eukaryota</taxon>
        <taxon>Fungi</taxon>
        <taxon>Fungi incertae sedis</taxon>
        <taxon>Mucoromycota</taxon>
        <taxon>Glomeromycotina</taxon>
        <taxon>Glomeromycetes</taxon>
        <taxon>Diversisporales</taxon>
        <taxon>Gigasporaceae</taxon>
        <taxon>Gigaspora</taxon>
    </lineage>
</organism>
<dbReference type="PANTHER" id="PTHR35517">
    <property type="entry name" value="PROTEIN ARGININE N-METHYLTRANSFERASE SFM1"/>
    <property type="match status" value="1"/>
</dbReference>
<proteinExistence type="predicted"/>
<protein>
    <submittedName>
        <fullName evidence="1">DUF431-domain-containing protein</fullName>
    </submittedName>
</protein>
<dbReference type="InterPro" id="IPR007364">
    <property type="entry name" value="SFM1-like"/>
</dbReference>
<dbReference type="Proteomes" id="UP000439903">
    <property type="component" value="Unassembled WGS sequence"/>
</dbReference>
<name>A0A8H3XDP1_GIGMA</name>
<dbReference type="AlphaFoldDB" id="A0A8H3XDP1"/>
<dbReference type="EMBL" id="WTPW01001155">
    <property type="protein sequence ID" value="KAF0452767.1"/>
    <property type="molecule type" value="Genomic_DNA"/>
</dbReference>
<accession>A0A8H3XDP1</accession>
<dbReference type="CDD" id="cd18090">
    <property type="entry name" value="Arginine_MT_Sfm1"/>
    <property type="match status" value="1"/>
</dbReference>
<dbReference type="GO" id="GO:0035241">
    <property type="term" value="F:protein-arginine omega-N monomethyltransferase activity"/>
    <property type="evidence" value="ECO:0007669"/>
    <property type="project" value="TreeGrafter"/>
</dbReference>